<dbReference type="InterPro" id="IPR000620">
    <property type="entry name" value="EamA_dom"/>
</dbReference>
<feature type="domain" description="EamA" evidence="2">
    <location>
        <begin position="1"/>
        <end position="141"/>
    </location>
</feature>
<dbReference type="Pfam" id="PF00892">
    <property type="entry name" value="EamA"/>
    <property type="match status" value="2"/>
</dbReference>
<dbReference type="Gene3D" id="1.10.3730.20">
    <property type="match status" value="1"/>
</dbReference>
<accession>A0AAE3M7B1</accession>
<sequence length="298" mass="34080">MMWIILGLVSCFLLGIYDISKKLSLNNNAVIPVLFYASLTGALLFVPLIIASYLNYLSPESLFYVAPIALKTHFLLFIKSFIVGVSWVFAFFALKHLPITIITPIRATGPVWTLIGALVIYHETYTIWQWIGIVVVILFFYYFSLAGNKEGINLKRNRWVLFIMLATFFGSFSTLYDKYLIANFDRMAIQAWFSIYMILVFLPFLFFLWYPNRKKGEAFQWRWSIPVIGIILSIADFSYFYALTYPGSLITILSVLRRTSVIISFSLGALIFKETNLKRKAIALIGIMIGVLIIVLGS</sequence>
<keyword evidence="4" id="KW-1185">Reference proteome</keyword>
<dbReference type="AlphaFoldDB" id="A0AAE3M7B1"/>
<organism evidence="3 4">
    <name type="scientific">Plebeiibacterium sediminum</name>
    <dbReference type="NCBI Taxonomy" id="2992112"/>
    <lineage>
        <taxon>Bacteria</taxon>
        <taxon>Pseudomonadati</taxon>
        <taxon>Bacteroidota</taxon>
        <taxon>Bacteroidia</taxon>
        <taxon>Marinilabiliales</taxon>
        <taxon>Marinilabiliaceae</taxon>
        <taxon>Plebeiibacterium</taxon>
    </lineage>
</organism>
<keyword evidence="1" id="KW-0812">Transmembrane</keyword>
<evidence type="ECO:0000313" key="4">
    <source>
        <dbReference type="Proteomes" id="UP001209229"/>
    </source>
</evidence>
<proteinExistence type="predicted"/>
<reference evidence="3" key="1">
    <citation type="submission" date="2022-10" db="EMBL/GenBank/DDBJ databases">
        <authorList>
            <person name="Yu W.X."/>
        </authorList>
    </citation>
    <scope>NUCLEOTIDE SEQUENCE</scope>
    <source>
        <strain evidence="3">AAT</strain>
    </source>
</reference>
<dbReference type="PANTHER" id="PTHR22911:SF137">
    <property type="entry name" value="SOLUTE CARRIER FAMILY 35 MEMBER G2-RELATED"/>
    <property type="match status" value="1"/>
</dbReference>
<evidence type="ECO:0000313" key="3">
    <source>
        <dbReference type="EMBL" id="MCW3788247.1"/>
    </source>
</evidence>
<feature type="transmembrane region" description="Helical" evidence="1">
    <location>
        <begin position="127"/>
        <end position="147"/>
    </location>
</feature>
<feature type="transmembrane region" description="Helical" evidence="1">
    <location>
        <begin position="249"/>
        <end position="272"/>
    </location>
</feature>
<dbReference type="RefSeq" id="WP_301191808.1">
    <property type="nucleotide sequence ID" value="NZ_JAPDPJ010000047.1"/>
</dbReference>
<feature type="transmembrane region" description="Helical" evidence="1">
    <location>
        <begin position="223"/>
        <end position="243"/>
    </location>
</feature>
<dbReference type="GO" id="GO:0016020">
    <property type="term" value="C:membrane"/>
    <property type="evidence" value="ECO:0007669"/>
    <property type="project" value="InterPro"/>
</dbReference>
<dbReference type="SUPFAM" id="SSF103481">
    <property type="entry name" value="Multidrug resistance efflux transporter EmrE"/>
    <property type="match status" value="2"/>
</dbReference>
<evidence type="ECO:0000256" key="1">
    <source>
        <dbReference type="SAM" id="Phobius"/>
    </source>
</evidence>
<dbReference type="Proteomes" id="UP001209229">
    <property type="component" value="Unassembled WGS sequence"/>
</dbReference>
<evidence type="ECO:0000259" key="2">
    <source>
        <dbReference type="Pfam" id="PF00892"/>
    </source>
</evidence>
<comment type="caution">
    <text evidence="3">The sequence shown here is derived from an EMBL/GenBank/DDBJ whole genome shotgun (WGS) entry which is preliminary data.</text>
</comment>
<dbReference type="InterPro" id="IPR037185">
    <property type="entry name" value="EmrE-like"/>
</dbReference>
<feature type="transmembrane region" description="Helical" evidence="1">
    <location>
        <begin position="34"/>
        <end position="54"/>
    </location>
</feature>
<feature type="transmembrane region" description="Helical" evidence="1">
    <location>
        <begin position="188"/>
        <end position="211"/>
    </location>
</feature>
<dbReference type="EMBL" id="JAPDPJ010000047">
    <property type="protein sequence ID" value="MCW3788247.1"/>
    <property type="molecule type" value="Genomic_DNA"/>
</dbReference>
<gene>
    <name evidence="3" type="ORF">OM075_17395</name>
</gene>
<name>A0AAE3M7B1_9BACT</name>
<protein>
    <submittedName>
        <fullName evidence="3">DMT family transporter</fullName>
    </submittedName>
</protein>
<feature type="transmembrane region" description="Helical" evidence="1">
    <location>
        <begin position="159"/>
        <end position="176"/>
    </location>
</feature>
<dbReference type="PANTHER" id="PTHR22911">
    <property type="entry name" value="ACYL-MALONYL CONDENSING ENZYME-RELATED"/>
    <property type="match status" value="1"/>
</dbReference>
<feature type="domain" description="EamA" evidence="2">
    <location>
        <begin position="158"/>
        <end position="295"/>
    </location>
</feature>
<keyword evidence="1" id="KW-0472">Membrane</keyword>
<feature type="transmembrane region" description="Helical" evidence="1">
    <location>
        <begin position="281"/>
        <end position="297"/>
    </location>
</feature>
<feature type="transmembrane region" description="Helical" evidence="1">
    <location>
        <begin position="74"/>
        <end position="94"/>
    </location>
</feature>
<keyword evidence="1" id="KW-1133">Transmembrane helix</keyword>